<name>A0ABQ7DE18_BRACR</name>
<evidence type="ECO:0000313" key="3">
    <source>
        <dbReference type="EMBL" id="KAF3576428.1"/>
    </source>
</evidence>
<evidence type="ECO:0000313" key="4">
    <source>
        <dbReference type="Proteomes" id="UP000266723"/>
    </source>
</evidence>
<keyword evidence="4" id="KW-1185">Reference proteome</keyword>
<reference evidence="3 4" key="1">
    <citation type="journal article" date="2020" name="BMC Genomics">
        <title>Intraspecific diversification of the crop wild relative Brassica cretica Lam. using demographic model selection.</title>
        <authorList>
            <person name="Kioukis A."/>
            <person name="Michalopoulou V.A."/>
            <person name="Briers L."/>
            <person name="Pirintsos S."/>
            <person name="Studholme D.J."/>
            <person name="Pavlidis P."/>
            <person name="Sarris P.F."/>
        </authorList>
    </citation>
    <scope>NUCLEOTIDE SEQUENCE [LARGE SCALE GENOMIC DNA]</scope>
    <source>
        <strain evidence="4">cv. PFS-1207/04</strain>
    </source>
</reference>
<dbReference type="InterPro" id="IPR057823">
    <property type="entry name" value="WWE_RCD1"/>
</dbReference>
<dbReference type="Pfam" id="PF23467">
    <property type="entry name" value="WWE_5"/>
    <property type="match status" value="1"/>
</dbReference>
<feature type="region of interest" description="Disordered" evidence="1">
    <location>
        <begin position="1"/>
        <end position="26"/>
    </location>
</feature>
<sequence length="111" mass="12849">MESNFVKVLDSSFKDGPGKKRKHPDYYDSGRSFTKLQCVLSPNCSTEKLNSGNKVNAQENHSGKSLVRYYSYFKKTGVPKRVMVYENREWTDLPDHVICAIKKDLEQRELL</sequence>
<organism evidence="3 4">
    <name type="scientific">Brassica cretica</name>
    <name type="common">Mustard</name>
    <dbReference type="NCBI Taxonomy" id="69181"/>
    <lineage>
        <taxon>Eukaryota</taxon>
        <taxon>Viridiplantae</taxon>
        <taxon>Streptophyta</taxon>
        <taxon>Embryophyta</taxon>
        <taxon>Tracheophyta</taxon>
        <taxon>Spermatophyta</taxon>
        <taxon>Magnoliopsida</taxon>
        <taxon>eudicotyledons</taxon>
        <taxon>Gunneridae</taxon>
        <taxon>Pentapetalae</taxon>
        <taxon>rosids</taxon>
        <taxon>malvids</taxon>
        <taxon>Brassicales</taxon>
        <taxon>Brassicaceae</taxon>
        <taxon>Brassiceae</taxon>
        <taxon>Brassica</taxon>
    </lineage>
</organism>
<evidence type="ECO:0000256" key="1">
    <source>
        <dbReference type="SAM" id="MobiDB-lite"/>
    </source>
</evidence>
<evidence type="ECO:0000259" key="2">
    <source>
        <dbReference type="Pfam" id="PF23467"/>
    </source>
</evidence>
<comment type="caution">
    <text evidence="3">The sequence shown here is derived from an EMBL/GenBank/DDBJ whole genome shotgun (WGS) entry which is preliminary data.</text>
</comment>
<dbReference type="EMBL" id="QGKV02000649">
    <property type="protein sequence ID" value="KAF3576428.1"/>
    <property type="molecule type" value="Genomic_DNA"/>
</dbReference>
<dbReference type="Proteomes" id="UP000266723">
    <property type="component" value="Unassembled WGS sequence"/>
</dbReference>
<protein>
    <recommendedName>
        <fullName evidence="2">RCD1 WWE domain-containing protein</fullName>
    </recommendedName>
</protein>
<proteinExistence type="predicted"/>
<feature type="compositionally biased region" description="Basic and acidic residues" evidence="1">
    <location>
        <begin position="12"/>
        <end position="26"/>
    </location>
</feature>
<gene>
    <name evidence="3" type="ORF">DY000_02029416</name>
</gene>
<feature type="domain" description="RCD1 WWE" evidence="2">
    <location>
        <begin position="73"/>
        <end position="108"/>
    </location>
</feature>
<accession>A0ABQ7DE18</accession>